<organism evidence="2 3">
    <name type="scientific">Halteria grandinella</name>
    <dbReference type="NCBI Taxonomy" id="5974"/>
    <lineage>
        <taxon>Eukaryota</taxon>
        <taxon>Sar</taxon>
        <taxon>Alveolata</taxon>
        <taxon>Ciliophora</taxon>
        <taxon>Intramacronucleata</taxon>
        <taxon>Spirotrichea</taxon>
        <taxon>Stichotrichia</taxon>
        <taxon>Sporadotrichida</taxon>
        <taxon>Halteriidae</taxon>
        <taxon>Halteria</taxon>
    </lineage>
</organism>
<feature type="compositionally biased region" description="Polar residues" evidence="1">
    <location>
        <begin position="1"/>
        <end position="17"/>
    </location>
</feature>
<dbReference type="EMBL" id="RRYP01021924">
    <property type="protein sequence ID" value="TNV72547.1"/>
    <property type="molecule type" value="Genomic_DNA"/>
</dbReference>
<evidence type="ECO:0000256" key="1">
    <source>
        <dbReference type="SAM" id="MobiDB-lite"/>
    </source>
</evidence>
<reference evidence="2" key="1">
    <citation type="submission" date="2019-06" db="EMBL/GenBank/DDBJ databases">
        <authorList>
            <person name="Zheng W."/>
        </authorList>
    </citation>
    <scope>NUCLEOTIDE SEQUENCE</scope>
    <source>
        <strain evidence="2">QDHG01</strain>
    </source>
</reference>
<proteinExistence type="predicted"/>
<evidence type="ECO:0000313" key="2">
    <source>
        <dbReference type="EMBL" id="TNV72547.1"/>
    </source>
</evidence>
<name>A0A8J8NCH4_HALGN</name>
<evidence type="ECO:0000313" key="3">
    <source>
        <dbReference type="Proteomes" id="UP000785679"/>
    </source>
</evidence>
<accession>A0A8J8NCH4</accession>
<protein>
    <submittedName>
        <fullName evidence="2">Uncharacterized protein</fullName>
    </submittedName>
</protein>
<dbReference type="Proteomes" id="UP000785679">
    <property type="component" value="Unassembled WGS sequence"/>
</dbReference>
<feature type="region of interest" description="Disordered" evidence="1">
    <location>
        <begin position="1"/>
        <end position="32"/>
    </location>
</feature>
<dbReference type="AlphaFoldDB" id="A0A8J8NCH4"/>
<sequence>MLRHSQTFRLSSISPTKRAQEVQAALSPHPKEKQVQQAQQQTQFKRLSTVRRISTNKILEQEKNASAAVKQEVARQQRISLMQKLSKIIICVNRQRTQSSRNRTG</sequence>
<keyword evidence="3" id="KW-1185">Reference proteome</keyword>
<comment type="caution">
    <text evidence="2">The sequence shown here is derived from an EMBL/GenBank/DDBJ whole genome shotgun (WGS) entry which is preliminary data.</text>
</comment>
<gene>
    <name evidence="2" type="ORF">FGO68_gene5165</name>
</gene>